<proteinExistence type="predicted"/>
<dbReference type="InterPro" id="IPR011227">
    <property type="entry name" value="UCP029730"/>
</dbReference>
<dbReference type="PIRSF" id="PIRSF029730">
    <property type="entry name" value="UCP029730"/>
    <property type="match status" value="1"/>
</dbReference>
<dbReference type="Proteomes" id="UP000598467">
    <property type="component" value="Unassembled WGS sequence"/>
</dbReference>
<dbReference type="SUPFAM" id="SSF53187">
    <property type="entry name" value="Zn-dependent exopeptidases"/>
    <property type="match status" value="1"/>
</dbReference>
<dbReference type="EMBL" id="JABFCZ010000007">
    <property type="protein sequence ID" value="MBD1546217.1"/>
    <property type="molecule type" value="Genomic_DNA"/>
</dbReference>
<name>A0A926S685_9HYPH</name>
<organism evidence="1 2">
    <name type="scientific">Roseibium aggregatum</name>
    <dbReference type="NCBI Taxonomy" id="187304"/>
    <lineage>
        <taxon>Bacteria</taxon>
        <taxon>Pseudomonadati</taxon>
        <taxon>Pseudomonadota</taxon>
        <taxon>Alphaproteobacteria</taxon>
        <taxon>Hyphomicrobiales</taxon>
        <taxon>Stappiaceae</taxon>
        <taxon>Roseibium</taxon>
    </lineage>
</organism>
<evidence type="ECO:0000313" key="2">
    <source>
        <dbReference type="Proteomes" id="UP000598467"/>
    </source>
</evidence>
<dbReference type="InterPro" id="IPR007709">
    <property type="entry name" value="N-FG_amidohydro"/>
</dbReference>
<protein>
    <submittedName>
        <fullName evidence="1">N-formylglutamate amidohydrolase</fullName>
    </submittedName>
</protein>
<comment type="caution">
    <text evidence="1">The sequence shown here is derived from an EMBL/GenBank/DDBJ whole genome shotgun (WGS) entry which is preliminary data.</text>
</comment>
<sequence length="264" mass="28243">MASVLPADGGDAPVAVENPGGTGPFVLVCDHASNRMPPVYGGLGLTDADRVAHIAWDPGALGVSLELSRLLDAPLIHSTLSRLLVDCNRDPSAVDLIPEISELTVIPGNRNLAADERARRIAQAHTPFHAAIDAVLDERQRLGRPTVLVSVHTFTPVYKGVHRDCEIGLISGKDRRLADPALALLKERSNWQVGDNDPYSPADGVYYTLTRHGEDRGLVPLMIEIRNDRVKTPEAEISWATLLAGVMTDALKLALPGKAGGVNA</sequence>
<evidence type="ECO:0000313" key="1">
    <source>
        <dbReference type="EMBL" id="MBD1546217.1"/>
    </source>
</evidence>
<dbReference type="AlphaFoldDB" id="A0A926S685"/>
<accession>A0A926S685</accession>
<dbReference type="RefSeq" id="WP_190290884.1">
    <property type="nucleotide sequence ID" value="NZ_JABFCZ010000007.1"/>
</dbReference>
<reference evidence="1" key="1">
    <citation type="submission" date="2020-05" db="EMBL/GenBank/DDBJ databases">
        <title>Identification of trans-AT polyketide cluster in two marine bacteria, producers of a novel glutaramide-containing polyketide sesbanimide D and analogs.</title>
        <authorList>
            <person name="Kacar D."/>
            <person name="Rodriguez P."/>
            <person name="Canedo L."/>
            <person name="Gonzalez E."/>
            <person name="Galan B."/>
            <person name="De La Calle F."/>
            <person name="Garcia J.L."/>
        </authorList>
    </citation>
    <scope>NUCLEOTIDE SEQUENCE</scope>
    <source>
        <strain evidence="1">PHM038</strain>
    </source>
</reference>
<dbReference type="Gene3D" id="3.40.630.40">
    <property type="entry name" value="Zn-dependent exopeptidases"/>
    <property type="match status" value="1"/>
</dbReference>
<gene>
    <name evidence="1" type="ORF">HK439_08085</name>
</gene>
<dbReference type="Pfam" id="PF05013">
    <property type="entry name" value="FGase"/>
    <property type="match status" value="1"/>
</dbReference>